<organism evidence="7 8">
    <name type="scientific">Folsomia candida</name>
    <name type="common">Springtail</name>
    <dbReference type="NCBI Taxonomy" id="158441"/>
    <lineage>
        <taxon>Eukaryota</taxon>
        <taxon>Metazoa</taxon>
        <taxon>Ecdysozoa</taxon>
        <taxon>Arthropoda</taxon>
        <taxon>Hexapoda</taxon>
        <taxon>Collembola</taxon>
        <taxon>Entomobryomorpha</taxon>
        <taxon>Isotomoidea</taxon>
        <taxon>Isotomidae</taxon>
        <taxon>Proisotominae</taxon>
        <taxon>Folsomia</taxon>
    </lineage>
</organism>
<dbReference type="PANTHER" id="PTHR11829">
    <property type="entry name" value="FORKHEAD BOX PROTEIN"/>
    <property type="match status" value="1"/>
</dbReference>
<dbReference type="CDD" id="cd20041">
    <property type="entry name" value="FH_dFKH"/>
    <property type="match status" value="1"/>
</dbReference>
<dbReference type="Pfam" id="PF00250">
    <property type="entry name" value="Forkhead"/>
    <property type="match status" value="1"/>
</dbReference>
<proteinExistence type="predicted"/>
<dbReference type="AlphaFoldDB" id="A0A226EQQ2"/>
<dbReference type="GO" id="GO:0009653">
    <property type="term" value="P:anatomical structure morphogenesis"/>
    <property type="evidence" value="ECO:0007669"/>
    <property type="project" value="TreeGrafter"/>
</dbReference>
<dbReference type="InterPro" id="IPR001766">
    <property type="entry name" value="Fork_head_dom"/>
</dbReference>
<evidence type="ECO:0000256" key="3">
    <source>
        <dbReference type="ARBA" id="ARBA00023242"/>
    </source>
</evidence>
<dbReference type="InterPro" id="IPR036388">
    <property type="entry name" value="WH-like_DNA-bd_sf"/>
</dbReference>
<evidence type="ECO:0000256" key="5">
    <source>
        <dbReference type="SAM" id="MobiDB-lite"/>
    </source>
</evidence>
<feature type="region of interest" description="Disordered" evidence="5">
    <location>
        <begin position="1"/>
        <end position="31"/>
    </location>
</feature>
<protein>
    <submittedName>
        <fullName evidence="7">Silk gland factor 1</fullName>
    </submittedName>
</protein>
<dbReference type="PROSITE" id="PS00658">
    <property type="entry name" value="FORK_HEAD_2"/>
    <property type="match status" value="1"/>
</dbReference>
<comment type="subcellular location">
    <subcellularLocation>
        <location evidence="1 4">Nucleus</location>
    </subcellularLocation>
</comment>
<comment type="caution">
    <text evidence="7">The sequence shown here is derived from an EMBL/GenBank/DDBJ whole genome shotgun (WGS) entry which is preliminary data.</text>
</comment>
<dbReference type="PROSITE" id="PS50039">
    <property type="entry name" value="FORK_HEAD_3"/>
    <property type="match status" value="1"/>
</dbReference>
<feature type="compositionally biased region" description="Polar residues" evidence="5">
    <location>
        <begin position="113"/>
        <end position="122"/>
    </location>
</feature>
<dbReference type="GO" id="GO:0030154">
    <property type="term" value="P:cell differentiation"/>
    <property type="evidence" value="ECO:0007669"/>
    <property type="project" value="TreeGrafter"/>
</dbReference>
<keyword evidence="8" id="KW-1185">Reference proteome</keyword>
<dbReference type="EMBL" id="LNIX01000002">
    <property type="protein sequence ID" value="OXA59952.1"/>
    <property type="molecule type" value="Genomic_DNA"/>
</dbReference>
<feature type="compositionally biased region" description="Polar residues" evidence="5">
    <location>
        <begin position="1"/>
        <end position="29"/>
    </location>
</feature>
<feature type="region of interest" description="Disordered" evidence="5">
    <location>
        <begin position="259"/>
        <end position="445"/>
    </location>
</feature>
<evidence type="ECO:0000256" key="2">
    <source>
        <dbReference type="ARBA" id="ARBA00023125"/>
    </source>
</evidence>
<feature type="compositionally biased region" description="Low complexity" evidence="5">
    <location>
        <begin position="277"/>
        <end position="291"/>
    </location>
</feature>
<dbReference type="Proteomes" id="UP000198287">
    <property type="component" value="Unassembled WGS sequence"/>
</dbReference>
<keyword evidence="3 4" id="KW-0539">Nucleus</keyword>
<reference evidence="7 8" key="1">
    <citation type="submission" date="2015-12" db="EMBL/GenBank/DDBJ databases">
        <title>The genome of Folsomia candida.</title>
        <authorList>
            <person name="Faddeeva A."/>
            <person name="Derks M.F."/>
            <person name="Anvar Y."/>
            <person name="Smit S."/>
            <person name="Van Straalen N."/>
            <person name="Roelofs D."/>
        </authorList>
    </citation>
    <scope>NUCLEOTIDE SEQUENCE [LARGE SCALE GENOMIC DNA]</scope>
    <source>
        <strain evidence="7 8">VU population</strain>
        <tissue evidence="7">Whole body</tissue>
    </source>
</reference>
<dbReference type="InterPro" id="IPR036390">
    <property type="entry name" value="WH_DNA-bd_sf"/>
</dbReference>
<sequence length="530" mass="55920">MLHQKLYSSDCSGTNGLQGQSTPSPQPLMNYSSYGGVNGGGCAQFGSPPCMSPSMNTYTTMGSPVSGGQYMGGGGGGGPPGGGGGVYGNNLSAINSGSCDSLVNINGGPSPGGRTNSSSFRESSVIANGGGGGGSASSAAAAASVASLKSYRRSYTHAKPPYSYISLITMSIQSSNSKMLTLSEIYQFIQDHFPFYRQNQQRWQNSIRHSLSFNDCFIKVPRTPDRPGKGSFWSLHPDSGNMFENGCYLRRQKRFKDDKKEAVRAAHRATVNDQQQSISSTSGGSNSSGGSTHHHHHHHSNNNNSSIISHHNSSGNKKSHSGSDNMTSHQSDGDGSPTSYHHSGSSHHHSKLSSEAPHHHHQQQHPGAHLMSLSHHGAGGGHHLMHTSKEHGSSSTNGGSPHEDIEKMSMMGNGGGGASDCTGGVLSHQHRWVGGTRNPPPLGDSGQLPSMLHGMQKDPSSILPYPASLVASSHPFSIKSLIPQSVESVRGDAKYDLMQHYGYFGALSGNPQESSFYNPIYHHLPAGNAS</sequence>
<dbReference type="InterPro" id="IPR030456">
    <property type="entry name" value="TF_fork_head_CS_2"/>
</dbReference>
<evidence type="ECO:0000313" key="7">
    <source>
        <dbReference type="EMBL" id="OXA59952.1"/>
    </source>
</evidence>
<feature type="region of interest" description="Disordered" evidence="5">
    <location>
        <begin position="105"/>
        <end position="126"/>
    </location>
</feature>
<dbReference type="FunFam" id="1.10.10.10:FF:000042">
    <property type="entry name" value="hepatocyte nuclear factor 3-beta"/>
    <property type="match status" value="1"/>
</dbReference>
<dbReference type="GO" id="GO:0005634">
    <property type="term" value="C:nucleus"/>
    <property type="evidence" value="ECO:0007669"/>
    <property type="project" value="UniProtKB-SubCell"/>
</dbReference>
<accession>A0A226EQQ2</accession>
<evidence type="ECO:0000256" key="1">
    <source>
        <dbReference type="ARBA" id="ARBA00004123"/>
    </source>
</evidence>
<dbReference type="OrthoDB" id="5954824at2759"/>
<dbReference type="InterPro" id="IPR047388">
    <property type="entry name" value="FH-like_dFKH"/>
</dbReference>
<feature type="domain" description="Fork-head" evidence="6">
    <location>
        <begin position="159"/>
        <end position="253"/>
    </location>
</feature>
<dbReference type="OMA" id="HHLPAGN"/>
<evidence type="ECO:0000313" key="8">
    <source>
        <dbReference type="Proteomes" id="UP000198287"/>
    </source>
</evidence>
<dbReference type="GO" id="GO:0000978">
    <property type="term" value="F:RNA polymerase II cis-regulatory region sequence-specific DNA binding"/>
    <property type="evidence" value="ECO:0007669"/>
    <property type="project" value="TreeGrafter"/>
</dbReference>
<dbReference type="SMART" id="SM00339">
    <property type="entry name" value="FH"/>
    <property type="match status" value="1"/>
</dbReference>
<dbReference type="SUPFAM" id="SSF46785">
    <property type="entry name" value="Winged helix' DNA-binding domain"/>
    <property type="match status" value="1"/>
</dbReference>
<feature type="compositionally biased region" description="Low complexity" evidence="5">
    <location>
        <begin position="301"/>
        <end position="316"/>
    </location>
</feature>
<dbReference type="InterPro" id="IPR050211">
    <property type="entry name" value="FOX_domain-containing"/>
</dbReference>
<keyword evidence="2 4" id="KW-0238">DNA-binding</keyword>
<dbReference type="GO" id="GO:0000981">
    <property type="term" value="F:DNA-binding transcription factor activity, RNA polymerase II-specific"/>
    <property type="evidence" value="ECO:0007669"/>
    <property type="project" value="TreeGrafter"/>
</dbReference>
<evidence type="ECO:0000259" key="6">
    <source>
        <dbReference type="PROSITE" id="PS50039"/>
    </source>
</evidence>
<dbReference type="STRING" id="158441.A0A226EQQ2"/>
<dbReference type="Gene3D" id="1.10.10.10">
    <property type="entry name" value="Winged helix-like DNA-binding domain superfamily/Winged helix DNA-binding domain"/>
    <property type="match status" value="1"/>
</dbReference>
<evidence type="ECO:0000256" key="4">
    <source>
        <dbReference type="PROSITE-ProRule" id="PRU00089"/>
    </source>
</evidence>
<name>A0A226EQQ2_FOLCA</name>
<gene>
    <name evidence="7" type="ORF">Fcan01_05844</name>
</gene>
<feature type="DNA-binding region" description="Fork-head" evidence="4">
    <location>
        <begin position="159"/>
        <end position="253"/>
    </location>
</feature>
<dbReference type="PANTHER" id="PTHR11829:SF380">
    <property type="entry name" value="PROTEIN FORK HEAD"/>
    <property type="match status" value="1"/>
</dbReference>
<dbReference type="PRINTS" id="PR00053">
    <property type="entry name" value="FORKHEAD"/>
</dbReference>